<evidence type="ECO:0000313" key="3">
    <source>
        <dbReference type="Proteomes" id="UP000280434"/>
    </source>
</evidence>
<feature type="region of interest" description="Disordered" evidence="1">
    <location>
        <begin position="1"/>
        <end position="23"/>
    </location>
</feature>
<sequence length="523" mass="58865">MASAMACGKRDVSTEGGRHGGAEMNWQANQQGYQVGLDRIQEDVISSHFMHRMSHDPALHLYEREGFHARRLVIDRAQIVDGLIPILMGASSRFCEERANAARTRALTRWQEYGHASANTLGVSESITEAILDKEFSRSGARYNEKPLLNQYIKAMIQERLPINMAIPALPFKIPSPLKSRGPLPDLGEVSFLLSLYEIAKTVDLIYRTEWQDHAGPLARFTVVADGFRFNEAVNKSRTEIALYQQELSRWTTLLGLDDYIRIVDYRSLLREGLPREVWHSKQERFEQARTDYSETLGRIFNPDDMNATFKAAIEAELDPEEGNPEGRFVSLLKSLVYTMNYRSLQDLPGLSNESRADLYRELTTHLFHAYTGDAVPGFKEELRRAMLSEVWAAAIHYIAEIKSDRDLENDPILTCLPGYLRWTIHAKQGQLAIATPPILGISVQAWAGSAVFRPTSKGKVRLCSLPALLLEAMGATPVTVRSDDGDTLASQPLFYIDRELNVSDMTGLLAVLGDAFSRRRFS</sequence>
<dbReference type="InterPro" id="IPR007817">
    <property type="entry name" value="Isocyanide_synthase_DIT1"/>
</dbReference>
<dbReference type="Pfam" id="PF05141">
    <property type="entry name" value="DIT1_PvcA"/>
    <property type="match status" value="1"/>
</dbReference>
<organism evidence="2 3">
    <name type="scientific">Trinickia fusca</name>
    <dbReference type="NCBI Taxonomy" id="2419777"/>
    <lineage>
        <taxon>Bacteria</taxon>
        <taxon>Pseudomonadati</taxon>
        <taxon>Pseudomonadota</taxon>
        <taxon>Betaproteobacteria</taxon>
        <taxon>Burkholderiales</taxon>
        <taxon>Burkholderiaceae</taxon>
        <taxon>Trinickia</taxon>
    </lineage>
</organism>
<gene>
    <name evidence="2" type="ORF">D7S89_02740</name>
</gene>
<dbReference type="OrthoDB" id="5690590at2"/>
<name>A0A494XP75_9BURK</name>
<comment type="caution">
    <text evidence="2">The sequence shown here is derived from an EMBL/GenBank/DDBJ whole genome shotgun (WGS) entry which is preliminary data.</text>
</comment>
<reference evidence="2 3" key="1">
    <citation type="submission" date="2018-10" db="EMBL/GenBank/DDBJ databases">
        <title>Paraburkholderia sp. 7MK8-2, isolated from soil.</title>
        <authorList>
            <person name="Gao Z.-H."/>
            <person name="Qiu L.-H."/>
        </authorList>
    </citation>
    <scope>NUCLEOTIDE SEQUENCE [LARGE SCALE GENOMIC DNA]</scope>
    <source>
        <strain evidence="2 3">7MK8-2</strain>
    </source>
</reference>
<evidence type="ECO:0000313" key="2">
    <source>
        <dbReference type="EMBL" id="RKP52455.1"/>
    </source>
</evidence>
<proteinExistence type="predicted"/>
<accession>A0A494XP75</accession>
<dbReference type="AlphaFoldDB" id="A0A494XP75"/>
<evidence type="ECO:0000256" key="1">
    <source>
        <dbReference type="SAM" id="MobiDB-lite"/>
    </source>
</evidence>
<protein>
    <submittedName>
        <fullName evidence="2">Pyoverdine/dityrosine biosynthesis family protein</fullName>
    </submittedName>
</protein>
<dbReference type="EMBL" id="RBZV01000001">
    <property type="protein sequence ID" value="RKP52455.1"/>
    <property type="molecule type" value="Genomic_DNA"/>
</dbReference>
<dbReference type="Proteomes" id="UP000280434">
    <property type="component" value="Unassembled WGS sequence"/>
</dbReference>
<feature type="compositionally biased region" description="Basic and acidic residues" evidence="1">
    <location>
        <begin position="8"/>
        <end position="21"/>
    </location>
</feature>
<keyword evidence="3" id="KW-1185">Reference proteome</keyword>